<keyword evidence="10" id="KW-0472">Membrane</keyword>
<evidence type="ECO:0000256" key="6">
    <source>
        <dbReference type="ARBA" id="ARBA00023316"/>
    </source>
</evidence>
<feature type="transmembrane region" description="Helical" evidence="10">
    <location>
        <begin position="381"/>
        <end position="405"/>
    </location>
</feature>
<evidence type="ECO:0000313" key="12">
    <source>
        <dbReference type="EMBL" id="RKT85305.1"/>
    </source>
</evidence>
<keyword evidence="10" id="KW-0812">Transmembrane</keyword>
<accession>A0A1I5HH02</accession>
<keyword evidence="13" id="KW-0121">Carboxypeptidase</keyword>
<comment type="similarity">
    <text evidence="1 9">Belongs to the peptidase S11 family.</text>
</comment>
<sequence length="424" mass="43648">MLPTRGLGGLASLLRVPRSARGSVILLRTKVALCALGVALPLLSGTAHAEDCYIAAPPPPVDTSEVPLPGQPVPEPVPVPETPVGGEQLGGCGPAFPLYAPALPTEITAASWLVADLDTGAVLAAHEPHARHRPASTIKVLTALVALRELQLDDTLVATQEDANQEGSRVGLAPGATYTVRDVLTGLILRSGNDAAHALAMKLGGIEATVDKMNALAKSLGALDTRAATPSGLDGPGMSTSAYDLAVVFRVAMQNPAFAEIVSTHQAFLPGAPGGPPLEVWSDNQVLRAYPGGLGGKTGFTDDARHTYIGAADHGGRRLVAVLMRGENQPVRLSAQTMRLLDYGFELNGAPVGELVTASPAPIADVEPVDQSVQAQPEDPMFGTIGGPLALLAAAAVAVVAAVAVQRRRAALARRRRSGGDDHP</sequence>
<evidence type="ECO:0000256" key="7">
    <source>
        <dbReference type="PIRSR" id="PIRSR618044-1"/>
    </source>
</evidence>
<evidence type="ECO:0000259" key="11">
    <source>
        <dbReference type="Pfam" id="PF00768"/>
    </source>
</evidence>
<feature type="active site" description="Proton acceptor" evidence="7">
    <location>
        <position position="139"/>
    </location>
</feature>
<name>A0A1I5HH02_9PSEU</name>
<organism evidence="13 14">
    <name type="scientific">Saccharopolyspora antimicrobica</name>
    <dbReference type="NCBI Taxonomy" id="455193"/>
    <lineage>
        <taxon>Bacteria</taxon>
        <taxon>Bacillati</taxon>
        <taxon>Actinomycetota</taxon>
        <taxon>Actinomycetes</taxon>
        <taxon>Pseudonocardiales</taxon>
        <taxon>Pseudonocardiaceae</taxon>
        <taxon>Saccharopolyspora</taxon>
    </lineage>
</organism>
<evidence type="ECO:0000256" key="8">
    <source>
        <dbReference type="PIRSR" id="PIRSR618044-2"/>
    </source>
</evidence>
<evidence type="ECO:0000313" key="14">
    <source>
        <dbReference type="Proteomes" id="UP000199398"/>
    </source>
</evidence>
<dbReference type="Gene3D" id="3.40.710.10">
    <property type="entry name" value="DD-peptidase/beta-lactamase superfamily"/>
    <property type="match status" value="1"/>
</dbReference>
<dbReference type="EMBL" id="RBXX01000002">
    <property type="protein sequence ID" value="RKT85305.1"/>
    <property type="molecule type" value="Genomic_DNA"/>
</dbReference>
<evidence type="ECO:0000256" key="5">
    <source>
        <dbReference type="ARBA" id="ARBA00022984"/>
    </source>
</evidence>
<feature type="binding site" evidence="8">
    <location>
        <position position="297"/>
    </location>
    <ligand>
        <name>substrate</name>
    </ligand>
</feature>
<dbReference type="Proteomes" id="UP000270697">
    <property type="component" value="Unassembled WGS sequence"/>
</dbReference>
<keyword evidence="6" id="KW-0961">Cell wall biogenesis/degradation</keyword>
<dbReference type="AlphaFoldDB" id="A0A1I5HH02"/>
<dbReference type="EMBL" id="FOUP01000015">
    <property type="protein sequence ID" value="SFO47449.1"/>
    <property type="molecule type" value="Genomic_DNA"/>
</dbReference>
<keyword evidence="2" id="KW-0732">Signal</keyword>
<dbReference type="GO" id="GO:0008360">
    <property type="term" value="P:regulation of cell shape"/>
    <property type="evidence" value="ECO:0007669"/>
    <property type="project" value="UniProtKB-KW"/>
</dbReference>
<keyword evidence="3" id="KW-0378">Hydrolase</keyword>
<keyword evidence="15" id="KW-1185">Reference proteome</keyword>
<evidence type="ECO:0000256" key="3">
    <source>
        <dbReference type="ARBA" id="ARBA00022801"/>
    </source>
</evidence>
<evidence type="ECO:0000313" key="15">
    <source>
        <dbReference type="Proteomes" id="UP000270697"/>
    </source>
</evidence>
<proteinExistence type="inferred from homology"/>
<evidence type="ECO:0000313" key="13">
    <source>
        <dbReference type="EMBL" id="SFO47449.1"/>
    </source>
</evidence>
<dbReference type="GO" id="GO:0009252">
    <property type="term" value="P:peptidoglycan biosynthetic process"/>
    <property type="evidence" value="ECO:0007669"/>
    <property type="project" value="UniProtKB-KW"/>
</dbReference>
<dbReference type="InterPro" id="IPR001967">
    <property type="entry name" value="Peptidase_S11_N"/>
</dbReference>
<evidence type="ECO:0000256" key="2">
    <source>
        <dbReference type="ARBA" id="ARBA00022729"/>
    </source>
</evidence>
<gene>
    <name evidence="12" type="ORF">ATL45_3644</name>
    <name evidence="13" type="ORF">SAMN05421805_115118</name>
</gene>
<dbReference type="GO" id="GO:0009002">
    <property type="term" value="F:serine-type D-Ala-D-Ala carboxypeptidase activity"/>
    <property type="evidence" value="ECO:0007669"/>
    <property type="project" value="InterPro"/>
</dbReference>
<feature type="domain" description="Peptidase S11 D-alanyl-D-alanine carboxypeptidase A N-terminal" evidence="11">
    <location>
        <begin position="104"/>
        <end position="326"/>
    </location>
</feature>
<protein>
    <submittedName>
        <fullName evidence="13">D-alanyl-D-alanine carboxypeptidase (Penicillin-binding protein 5/6)</fullName>
    </submittedName>
</protein>
<dbReference type="Pfam" id="PF00768">
    <property type="entry name" value="Peptidase_S11"/>
    <property type="match status" value="1"/>
</dbReference>
<dbReference type="PANTHER" id="PTHR21581">
    <property type="entry name" value="D-ALANYL-D-ALANINE CARBOXYPEPTIDASE"/>
    <property type="match status" value="1"/>
</dbReference>
<feature type="active site" description="Acyl-ester intermediate" evidence="7">
    <location>
        <position position="136"/>
    </location>
</feature>
<dbReference type="SUPFAM" id="SSF56601">
    <property type="entry name" value="beta-lactamase/transpeptidase-like"/>
    <property type="match status" value="1"/>
</dbReference>
<keyword evidence="4" id="KW-0133">Cell shape</keyword>
<keyword evidence="10" id="KW-1133">Transmembrane helix</keyword>
<dbReference type="STRING" id="455193.SAMN05421805_115118"/>
<reference evidence="13 14" key="1">
    <citation type="submission" date="2016-10" db="EMBL/GenBank/DDBJ databases">
        <authorList>
            <person name="de Groot N.N."/>
        </authorList>
    </citation>
    <scope>NUCLEOTIDE SEQUENCE [LARGE SCALE GENOMIC DNA]</scope>
    <source>
        <strain evidence="13 14">CPCC 201259</strain>
    </source>
</reference>
<evidence type="ECO:0000256" key="10">
    <source>
        <dbReference type="SAM" id="Phobius"/>
    </source>
</evidence>
<dbReference type="GO" id="GO:0006508">
    <property type="term" value="P:proteolysis"/>
    <property type="evidence" value="ECO:0007669"/>
    <property type="project" value="InterPro"/>
</dbReference>
<feature type="active site" evidence="7">
    <location>
        <position position="191"/>
    </location>
</feature>
<dbReference type="PANTHER" id="PTHR21581:SF33">
    <property type="entry name" value="D-ALANYL-D-ALANINE CARBOXYPEPTIDASE DACB"/>
    <property type="match status" value="1"/>
</dbReference>
<dbReference type="GO" id="GO:0071555">
    <property type="term" value="P:cell wall organization"/>
    <property type="evidence" value="ECO:0007669"/>
    <property type="project" value="UniProtKB-KW"/>
</dbReference>
<dbReference type="InterPro" id="IPR018044">
    <property type="entry name" value="Peptidase_S11"/>
</dbReference>
<dbReference type="InterPro" id="IPR012338">
    <property type="entry name" value="Beta-lactam/transpept-like"/>
</dbReference>
<keyword evidence="13" id="KW-0645">Protease</keyword>
<evidence type="ECO:0000256" key="4">
    <source>
        <dbReference type="ARBA" id="ARBA00022960"/>
    </source>
</evidence>
<keyword evidence="5" id="KW-0573">Peptidoglycan synthesis</keyword>
<evidence type="ECO:0000256" key="1">
    <source>
        <dbReference type="ARBA" id="ARBA00007164"/>
    </source>
</evidence>
<reference evidence="12 15" key="2">
    <citation type="submission" date="2018-10" db="EMBL/GenBank/DDBJ databases">
        <title>Sequencing the genomes of 1000 actinobacteria strains.</title>
        <authorList>
            <person name="Klenk H.-P."/>
        </authorList>
    </citation>
    <scope>NUCLEOTIDE SEQUENCE [LARGE SCALE GENOMIC DNA]</scope>
    <source>
        <strain evidence="12 15">DSM 45119</strain>
    </source>
</reference>
<dbReference type="Proteomes" id="UP000199398">
    <property type="component" value="Unassembled WGS sequence"/>
</dbReference>
<evidence type="ECO:0000256" key="9">
    <source>
        <dbReference type="RuleBase" id="RU004016"/>
    </source>
</evidence>
<dbReference type="OrthoDB" id="3663940at2"/>
<dbReference type="PRINTS" id="PR00725">
    <property type="entry name" value="DADACBPTASE1"/>
</dbReference>